<dbReference type="AlphaFoldDB" id="A0A7T7CH70"/>
<dbReference type="Proteomes" id="UP000595349">
    <property type="component" value="Chromosome"/>
</dbReference>
<evidence type="ECO:0000256" key="3">
    <source>
        <dbReference type="PIRSR" id="PIRSR005962-1"/>
    </source>
</evidence>
<feature type="binding site" evidence="3">
    <location>
        <position position="90"/>
    </location>
    <ligand>
        <name>Mn(2+)</name>
        <dbReference type="ChEBI" id="CHEBI:29035"/>
        <label>2</label>
    </ligand>
</feature>
<evidence type="ECO:0000256" key="2">
    <source>
        <dbReference type="ARBA" id="ARBA00022801"/>
    </source>
</evidence>
<feature type="binding site" evidence="3">
    <location>
        <position position="124"/>
    </location>
    <ligand>
        <name>Mn(2+)</name>
        <dbReference type="ChEBI" id="CHEBI:29035"/>
        <label>2</label>
    </ligand>
</feature>
<dbReference type="InterPro" id="IPR011650">
    <property type="entry name" value="Peptidase_M20_dimer"/>
</dbReference>
<dbReference type="GO" id="GO:0016787">
    <property type="term" value="F:hydrolase activity"/>
    <property type="evidence" value="ECO:0007669"/>
    <property type="project" value="UniProtKB-KW"/>
</dbReference>
<dbReference type="GO" id="GO:0046872">
    <property type="term" value="F:metal ion binding"/>
    <property type="evidence" value="ECO:0007669"/>
    <property type="project" value="UniProtKB-KW"/>
</dbReference>
<name>A0A7T7CH70_9BACI</name>
<dbReference type="Pfam" id="PF07687">
    <property type="entry name" value="M20_dimer"/>
    <property type="match status" value="1"/>
</dbReference>
<comment type="similarity">
    <text evidence="1">Belongs to the peptidase M20 family.</text>
</comment>
<dbReference type="FunFam" id="3.30.70.360:FF:000014">
    <property type="entry name" value="N-acyl-L-amino acid amidohydrolase"/>
    <property type="match status" value="1"/>
</dbReference>
<proteinExistence type="inferred from homology"/>
<dbReference type="KEGG" id="scib:HUG20_09780"/>
<dbReference type="InterPro" id="IPR017439">
    <property type="entry name" value="Amidohydrolase"/>
</dbReference>
<keyword evidence="6" id="KW-1185">Reference proteome</keyword>
<gene>
    <name evidence="5" type="ORF">HUG20_09780</name>
</gene>
<dbReference type="InterPro" id="IPR036264">
    <property type="entry name" value="Bact_exopeptidase_dim_dom"/>
</dbReference>
<dbReference type="SUPFAM" id="SSF55031">
    <property type="entry name" value="Bacterial exopeptidase dimerisation domain"/>
    <property type="match status" value="1"/>
</dbReference>
<keyword evidence="3" id="KW-0464">Manganese</keyword>
<evidence type="ECO:0000256" key="1">
    <source>
        <dbReference type="ARBA" id="ARBA00006153"/>
    </source>
</evidence>
<feature type="binding site" evidence="3">
    <location>
        <position position="348"/>
    </location>
    <ligand>
        <name>Mn(2+)</name>
        <dbReference type="ChEBI" id="CHEBI:29035"/>
        <label>2</label>
    </ligand>
</feature>
<dbReference type="SUPFAM" id="SSF53187">
    <property type="entry name" value="Zn-dependent exopeptidases"/>
    <property type="match status" value="1"/>
</dbReference>
<dbReference type="PANTHER" id="PTHR11014">
    <property type="entry name" value="PEPTIDASE M20 FAMILY MEMBER"/>
    <property type="match status" value="1"/>
</dbReference>
<feature type="domain" description="Peptidase M20 dimerisation" evidence="4">
    <location>
        <begin position="172"/>
        <end position="268"/>
    </location>
</feature>
<comment type="cofactor">
    <cofactor evidence="3">
        <name>Mn(2+)</name>
        <dbReference type="ChEBI" id="CHEBI:29035"/>
    </cofactor>
    <text evidence="3">The Mn(2+) ion enhances activity.</text>
</comment>
<evidence type="ECO:0000313" key="6">
    <source>
        <dbReference type="Proteomes" id="UP000595349"/>
    </source>
</evidence>
<protein>
    <submittedName>
        <fullName evidence="5">Amidohydrolase</fullName>
    </submittedName>
</protein>
<organism evidence="5 6">
    <name type="scientific">Salicibibacter cibi</name>
    <dbReference type="NCBI Taxonomy" id="2743001"/>
    <lineage>
        <taxon>Bacteria</taxon>
        <taxon>Bacillati</taxon>
        <taxon>Bacillota</taxon>
        <taxon>Bacilli</taxon>
        <taxon>Bacillales</taxon>
        <taxon>Bacillaceae</taxon>
        <taxon>Salicibibacter</taxon>
    </lineage>
</organism>
<reference evidence="5 6" key="1">
    <citation type="submission" date="2020-06" db="EMBL/GenBank/DDBJ databases">
        <title>Genomic analysis of Salicibibacter sp. NKC21-4.</title>
        <authorList>
            <person name="Oh Y.J."/>
        </authorList>
    </citation>
    <scope>NUCLEOTIDE SEQUENCE [LARGE SCALE GENOMIC DNA]</scope>
    <source>
        <strain evidence="5 6">NKC21-4</strain>
    </source>
</reference>
<dbReference type="Pfam" id="PF01546">
    <property type="entry name" value="Peptidase_M20"/>
    <property type="match status" value="1"/>
</dbReference>
<dbReference type="Gene3D" id="3.40.630.10">
    <property type="entry name" value="Zn peptidases"/>
    <property type="match status" value="1"/>
</dbReference>
<dbReference type="InterPro" id="IPR002933">
    <property type="entry name" value="Peptidase_M20"/>
</dbReference>
<dbReference type="NCBIfam" id="TIGR01891">
    <property type="entry name" value="amidohydrolases"/>
    <property type="match status" value="1"/>
</dbReference>
<evidence type="ECO:0000313" key="5">
    <source>
        <dbReference type="EMBL" id="QQK81933.1"/>
    </source>
</evidence>
<feature type="binding site" evidence="3">
    <location>
        <position position="88"/>
    </location>
    <ligand>
        <name>Mn(2+)</name>
        <dbReference type="ChEBI" id="CHEBI:29035"/>
        <label>2</label>
    </ligand>
</feature>
<keyword evidence="2 5" id="KW-0378">Hydrolase</keyword>
<dbReference type="Gene3D" id="3.30.70.360">
    <property type="match status" value="1"/>
</dbReference>
<dbReference type="PIRSF" id="PIRSF005962">
    <property type="entry name" value="Pept_M20D_amidohydro"/>
    <property type="match status" value="1"/>
</dbReference>
<feature type="binding site" evidence="3">
    <location>
        <position position="149"/>
    </location>
    <ligand>
        <name>Mn(2+)</name>
        <dbReference type="ChEBI" id="CHEBI:29035"/>
        <label>2</label>
    </ligand>
</feature>
<dbReference type="EMBL" id="CP054706">
    <property type="protein sequence ID" value="QQK81933.1"/>
    <property type="molecule type" value="Genomic_DNA"/>
</dbReference>
<accession>A0A7T7CH70</accession>
<keyword evidence="3" id="KW-0479">Metal-binding</keyword>
<sequence length="378" mass="41413">MIEIRRDLHMYPELSRKEVRTPEIITDYLRKLGLEVKTNVGGRGVVGILRGDKPGKTVGLRADFDALPISEKNDVPYKSKNPGVMHACGHDAHTAIALGLAKAFSERKHELAGNIVFLHQHAEEVVPGGAKDMVEDGALEGVDAVFATHMENAYPVGDVIYRHGYIMAFSDRFEIEVIGQGGHGAFPHQTNDAVVMASQLVNQLQTIVSRKVDPLKSAVISIGSIHGGEGANVIADSVTLKGTIRTFSKEVREKIILNVERITAAVAEAGEGTYRLDYQEGHPVTWNHHEETDIIVEGGKAVVGKEHVKEMPPQMGGEDFSHFLNTVPGSYFFTGSANKEKGIIYPYHHDQFDIDEEAMIIGAKTLAKAAILYFEKNN</sequence>
<dbReference type="PANTHER" id="PTHR11014:SF63">
    <property type="entry name" value="METALLOPEPTIDASE, PUTATIVE (AFU_ORTHOLOGUE AFUA_6G09600)-RELATED"/>
    <property type="match status" value="1"/>
</dbReference>
<evidence type="ECO:0000259" key="4">
    <source>
        <dbReference type="Pfam" id="PF07687"/>
    </source>
</evidence>